<dbReference type="Proteomes" id="UP000648801">
    <property type="component" value="Unassembled WGS sequence"/>
</dbReference>
<dbReference type="InterPro" id="IPR036237">
    <property type="entry name" value="Xyl_isomerase-like_sf"/>
</dbReference>
<evidence type="ECO:0000259" key="4">
    <source>
        <dbReference type="Pfam" id="PF01261"/>
    </source>
</evidence>
<keyword evidence="1 2" id="KW-0413">Isomerase</keyword>
<proteinExistence type="inferred from homology"/>
<dbReference type="AlphaFoldDB" id="A0A916RVA8"/>
<accession>A0A916RVA8</accession>
<dbReference type="GO" id="GO:0016853">
    <property type="term" value="F:isomerase activity"/>
    <property type="evidence" value="ECO:0007669"/>
    <property type="project" value="UniProtKB-KW"/>
</dbReference>
<feature type="domain" description="Xylose isomerase-like TIM barrel" evidence="4">
    <location>
        <begin position="58"/>
        <end position="282"/>
    </location>
</feature>
<keyword evidence="6" id="KW-1185">Reference proteome</keyword>
<protein>
    <submittedName>
        <fullName evidence="5">Hydroxypyruvate isomerase</fullName>
    </submittedName>
</protein>
<reference evidence="5" key="2">
    <citation type="submission" date="2020-09" db="EMBL/GenBank/DDBJ databases">
        <authorList>
            <person name="Sun Q."/>
            <person name="Zhou Y."/>
        </authorList>
    </citation>
    <scope>NUCLEOTIDE SEQUENCE</scope>
    <source>
        <strain evidence="5">CGMCC 1.15447</strain>
    </source>
</reference>
<evidence type="ECO:0000256" key="2">
    <source>
        <dbReference type="PIRNR" id="PIRNR006241"/>
    </source>
</evidence>
<dbReference type="SUPFAM" id="SSF51658">
    <property type="entry name" value="Xylose isomerase-like"/>
    <property type="match status" value="1"/>
</dbReference>
<dbReference type="InterPro" id="IPR013022">
    <property type="entry name" value="Xyl_isomerase-like_TIM-brl"/>
</dbReference>
<comment type="caution">
    <text evidence="5">The sequence shown here is derived from an EMBL/GenBank/DDBJ whole genome shotgun (WGS) entry which is preliminary data.</text>
</comment>
<evidence type="ECO:0000256" key="3">
    <source>
        <dbReference type="PIRSR" id="PIRSR006241-50"/>
    </source>
</evidence>
<dbReference type="InterPro" id="IPR026040">
    <property type="entry name" value="HyI-like"/>
</dbReference>
<gene>
    <name evidence="5" type="ORF">GCM10011507_24910</name>
</gene>
<sequence length="294" mass="32349">MLTMLTRRVFGKVMAGAMVLPVKLVEAQEAPRKTGLVAPQFSVMMWTLKSRGTFEENLERVAAAGYSHVELTGEFSKWSEDDWKRILARMQALKLSVDATSGVKHGFADPAGGDAFLAELRAMMPAVKRLGCGKIILLSGKRVEGAAEGAQHTASIETLKRAAELLDKAGVVCVVEPIDTLEDPTIYLDGVTEAFEIVRAVGSPKVKVLYDLYHEQREHGNLIEKLEKNIDEVALIHIADVPGRHEPGTGEVNYGNIYRRLAELNYKGGIAMEFYPVGDAVETLRRAREEAMRA</sequence>
<dbReference type="EMBL" id="BMJB01000001">
    <property type="protein sequence ID" value="GGA72300.1"/>
    <property type="molecule type" value="Genomic_DNA"/>
</dbReference>
<feature type="active site" description="Proton donor/acceptor" evidence="3">
    <location>
        <position position="273"/>
    </location>
</feature>
<dbReference type="PIRSF" id="PIRSF006241">
    <property type="entry name" value="HyI"/>
    <property type="match status" value="1"/>
</dbReference>
<evidence type="ECO:0000313" key="5">
    <source>
        <dbReference type="EMBL" id="GGA72300.1"/>
    </source>
</evidence>
<dbReference type="Pfam" id="PF01261">
    <property type="entry name" value="AP_endonuc_2"/>
    <property type="match status" value="1"/>
</dbReference>
<dbReference type="PANTHER" id="PTHR43489">
    <property type="entry name" value="ISOMERASE"/>
    <property type="match status" value="1"/>
</dbReference>
<feature type="active site" description="Proton donor/acceptor" evidence="3">
    <location>
        <position position="176"/>
    </location>
</feature>
<dbReference type="InterPro" id="IPR050417">
    <property type="entry name" value="Sugar_Epim/Isomerase"/>
</dbReference>
<organism evidence="5 6">
    <name type="scientific">Edaphobacter acidisoli</name>
    <dbReference type="NCBI Taxonomy" id="2040573"/>
    <lineage>
        <taxon>Bacteria</taxon>
        <taxon>Pseudomonadati</taxon>
        <taxon>Acidobacteriota</taxon>
        <taxon>Terriglobia</taxon>
        <taxon>Terriglobales</taxon>
        <taxon>Acidobacteriaceae</taxon>
        <taxon>Edaphobacter</taxon>
    </lineage>
</organism>
<evidence type="ECO:0000256" key="1">
    <source>
        <dbReference type="ARBA" id="ARBA00023235"/>
    </source>
</evidence>
<name>A0A916RVA8_9BACT</name>
<evidence type="ECO:0000313" key="6">
    <source>
        <dbReference type="Proteomes" id="UP000648801"/>
    </source>
</evidence>
<reference evidence="5" key="1">
    <citation type="journal article" date="2014" name="Int. J. Syst. Evol. Microbiol.">
        <title>Complete genome sequence of Corynebacterium casei LMG S-19264T (=DSM 44701T), isolated from a smear-ripened cheese.</title>
        <authorList>
            <consortium name="US DOE Joint Genome Institute (JGI-PGF)"/>
            <person name="Walter F."/>
            <person name="Albersmeier A."/>
            <person name="Kalinowski J."/>
            <person name="Ruckert C."/>
        </authorList>
    </citation>
    <scope>NUCLEOTIDE SEQUENCE</scope>
    <source>
        <strain evidence="5">CGMCC 1.15447</strain>
    </source>
</reference>
<dbReference type="RefSeq" id="WP_229668926.1">
    <property type="nucleotide sequence ID" value="NZ_BMJB01000001.1"/>
</dbReference>
<comment type="similarity">
    <text evidence="2">Belongs to the hyi family.</text>
</comment>
<dbReference type="Gene3D" id="3.20.20.150">
    <property type="entry name" value="Divalent-metal-dependent TIM barrel enzymes"/>
    <property type="match status" value="1"/>
</dbReference>